<dbReference type="Pfam" id="PF00400">
    <property type="entry name" value="WD40"/>
    <property type="match status" value="4"/>
</dbReference>
<dbReference type="GO" id="GO:0005634">
    <property type="term" value="C:nucleus"/>
    <property type="evidence" value="ECO:0007669"/>
    <property type="project" value="TreeGrafter"/>
</dbReference>
<sequence>MMTCKIEDQIGQAKCSSIILQERSLVTAVEILGPSSVAISSANVSPYVTIYSSDGKEIAQCVGHTKGVWALSKVGDTLVSGGADTKINLWNTQTGHVKNIPRVLQNTLHGHTGTIRSLHTLDMTTGKFLSASRDGTIRLWSINNTQYEKSIIAHEKGVRCLNHVDGTTASGGYDCQVRVWDILQGECLQTFEGHSATVYSIAFESTKLAAGAEDGEVRIWDRASGTLLASLNNGIGIPAQIRARNGTLISTGKNGALTFWNESWLGESHTVLAHDSIIVALHMTDTDLFTGGMNGVVKKWDLQSGDLTHEMSTRYKNLHVIVVDQQVVIAVSTDDSHTALEIWTLEPTSRERTQDT</sequence>
<dbReference type="HOGENOM" id="CLU_778409_0_0_1"/>
<dbReference type="GeneID" id="63918219"/>
<dbReference type="Gene3D" id="2.130.10.10">
    <property type="entry name" value="YVTN repeat-like/Quinoprotein amine dehydrogenase"/>
    <property type="match status" value="1"/>
</dbReference>
<dbReference type="PROSITE" id="PS50294">
    <property type="entry name" value="WD_REPEATS_REGION"/>
    <property type="match status" value="2"/>
</dbReference>
<evidence type="ECO:0000313" key="5">
    <source>
        <dbReference type="Proteomes" id="UP000030672"/>
    </source>
</evidence>
<gene>
    <name evidence="4" type="ORF">M437DRAFT_66906</name>
</gene>
<dbReference type="InterPro" id="IPR001680">
    <property type="entry name" value="WD40_rpt"/>
</dbReference>
<feature type="repeat" description="WD" evidence="3">
    <location>
        <begin position="108"/>
        <end position="150"/>
    </location>
</feature>
<dbReference type="InterPro" id="IPR015943">
    <property type="entry name" value="WD40/YVTN_repeat-like_dom_sf"/>
</dbReference>
<proteinExistence type="predicted"/>
<dbReference type="PROSITE" id="PS50082">
    <property type="entry name" value="WD_REPEATS_2"/>
    <property type="match status" value="5"/>
</dbReference>
<dbReference type="RefSeq" id="XP_040878985.1">
    <property type="nucleotide sequence ID" value="XM_041024846.1"/>
</dbReference>
<reference evidence="4 5" key="1">
    <citation type="journal article" date="2014" name="BMC Genomics">
        <title>Genome sequencing of four Aureobasidium pullulans varieties: biotechnological potential, stress tolerance, and description of new species.</title>
        <authorList>
            <person name="Gostin Ar C."/>
            <person name="Ohm R.A."/>
            <person name="Kogej T."/>
            <person name="Sonjak S."/>
            <person name="Turk M."/>
            <person name="Zajc J."/>
            <person name="Zalar P."/>
            <person name="Grube M."/>
            <person name="Sun H."/>
            <person name="Han J."/>
            <person name="Sharma A."/>
            <person name="Chiniquy J."/>
            <person name="Ngan C.Y."/>
            <person name="Lipzen A."/>
            <person name="Barry K."/>
            <person name="Grigoriev I.V."/>
            <person name="Gunde-Cimerman N."/>
        </authorList>
    </citation>
    <scope>NUCLEOTIDE SEQUENCE [LARGE SCALE GENOMIC DNA]</scope>
    <source>
        <strain evidence="4 5">CBS 110374</strain>
    </source>
</reference>
<feature type="repeat" description="WD" evidence="3">
    <location>
        <begin position="191"/>
        <end position="230"/>
    </location>
</feature>
<protein>
    <submittedName>
        <fullName evidence="4">WD40 repeat-like protein</fullName>
    </submittedName>
</protein>
<dbReference type="PROSITE" id="PS00678">
    <property type="entry name" value="WD_REPEATS_1"/>
    <property type="match status" value="2"/>
</dbReference>
<dbReference type="SMART" id="SM00320">
    <property type="entry name" value="WD40"/>
    <property type="match status" value="5"/>
</dbReference>
<dbReference type="GO" id="GO:0043130">
    <property type="term" value="F:ubiquitin binding"/>
    <property type="evidence" value="ECO:0007669"/>
    <property type="project" value="TreeGrafter"/>
</dbReference>
<dbReference type="InterPro" id="IPR036322">
    <property type="entry name" value="WD40_repeat_dom_sf"/>
</dbReference>
<dbReference type="InterPro" id="IPR019775">
    <property type="entry name" value="WD40_repeat_CS"/>
</dbReference>
<dbReference type="GO" id="GO:0010992">
    <property type="term" value="P:ubiquitin recycling"/>
    <property type="evidence" value="ECO:0007669"/>
    <property type="project" value="TreeGrafter"/>
</dbReference>
<accession>A0A074VW47</accession>
<dbReference type="AlphaFoldDB" id="A0A074VW47"/>
<dbReference type="InterPro" id="IPR020472">
    <property type="entry name" value="WD40_PAC1"/>
</dbReference>
<keyword evidence="5" id="KW-1185">Reference proteome</keyword>
<keyword evidence="1 3" id="KW-0853">WD repeat</keyword>
<dbReference type="Proteomes" id="UP000030672">
    <property type="component" value="Unassembled WGS sequence"/>
</dbReference>
<evidence type="ECO:0000256" key="1">
    <source>
        <dbReference type="ARBA" id="ARBA00022574"/>
    </source>
</evidence>
<dbReference type="PANTHER" id="PTHR19849">
    <property type="entry name" value="PHOSPHOLIPASE A-2-ACTIVATING PROTEIN"/>
    <property type="match status" value="1"/>
</dbReference>
<dbReference type="STRING" id="1043003.A0A074VW47"/>
<dbReference type="SUPFAM" id="SSF50978">
    <property type="entry name" value="WD40 repeat-like"/>
    <property type="match status" value="1"/>
</dbReference>
<dbReference type="GO" id="GO:0043161">
    <property type="term" value="P:proteasome-mediated ubiquitin-dependent protein catabolic process"/>
    <property type="evidence" value="ECO:0007669"/>
    <property type="project" value="TreeGrafter"/>
</dbReference>
<evidence type="ECO:0000256" key="3">
    <source>
        <dbReference type="PROSITE-ProRule" id="PRU00221"/>
    </source>
</evidence>
<dbReference type="GO" id="GO:0005737">
    <property type="term" value="C:cytoplasm"/>
    <property type="evidence" value="ECO:0007669"/>
    <property type="project" value="TreeGrafter"/>
</dbReference>
<feature type="repeat" description="WD" evidence="3">
    <location>
        <begin position="271"/>
        <end position="310"/>
    </location>
</feature>
<evidence type="ECO:0000256" key="2">
    <source>
        <dbReference type="ARBA" id="ARBA00022737"/>
    </source>
</evidence>
<feature type="repeat" description="WD" evidence="3">
    <location>
        <begin position="61"/>
        <end position="100"/>
    </location>
</feature>
<feature type="repeat" description="WD" evidence="3">
    <location>
        <begin position="151"/>
        <end position="190"/>
    </location>
</feature>
<dbReference type="PRINTS" id="PR00320">
    <property type="entry name" value="GPROTEINBRPT"/>
</dbReference>
<dbReference type="EMBL" id="KL584836">
    <property type="protein sequence ID" value="KEQ61962.1"/>
    <property type="molecule type" value="Genomic_DNA"/>
</dbReference>
<evidence type="ECO:0000313" key="4">
    <source>
        <dbReference type="EMBL" id="KEQ61962.1"/>
    </source>
</evidence>
<dbReference type="PANTHER" id="PTHR19849:SF1">
    <property type="entry name" value="F-BOX_WD REPEAT-CONTAINING PROTEIN 7"/>
    <property type="match status" value="1"/>
</dbReference>
<dbReference type="CDD" id="cd00200">
    <property type="entry name" value="WD40"/>
    <property type="match status" value="1"/>
</dbReference>
<name>A0A074VW47_AURM1</name>
<organism evidence="4 5">
    <name type="scientific">Aureobasidium melanogenum (strain CBS 110374)</name>
    <name type="common">Aureobasidium pullulans var. melanogenum</name>
    <dbReference type="NCBI Taxonomy" id="1043003"/>
    <lineage>
        <taxon>Eukaryota</taxon>
        <taxon>Fungi</taxon>
        <taxon>Dikarya</taxon>
        <taxon>Ascomycota</taxon>
        <taxon>Pezizomycotina</taxon>
        <taxon>Dothideomycetes</taxon>
        <taxon>Dothideomycetidae</taxon>
        <taxon>Dothideales</taxon>
        <taxon>Saccotheciaceae</taxon>
        <taxon>Aureobasidium</taxon>
    </lineage>
</organism>
<keyword evidence="2" id="KW-0677">Repeat</keyword>